<evidence type="ECO:0000256" key="7">
    <source>
        <dbReference type="ARBA" id="ARBA00023136"/>
    </source>
</evidence>
<proteinExistence type="inferred from homology"/>
<dbReference type="HAMAP" id="MF_01148">
    <property type="entry name" value="Lnt"/>
    <property type="match status" value="1"/>
</dbReference>
<evidence type="ECO:0000256" key="1">
    <source>
        <dbReference type="ARBA" id="ARBA00004651"/>
    </source>
</evidence>
<keyword evidence="4 9" id="KW-0808">Transferase</keyword>
<dbReference type="NCBIfam" id="TIGR00546">
    <property type="entry name" value="lnt"/>
    <property type="match status" value="1"/>
</dbReference>
<keyword evidence="6 9" id="KW-1133">Transmembrane helix</keyword>
<dbReference type="InterPro" id="IPR003010">
    <property type="entry name" value="C-N_Hydrolase"/>
</dbReference>
<comment type="similarity">
    <text evidence="2 9">Belongs to the CN hydrolase family. Apolipoprotein N-acyltransferase subfamily.</text>
</comment>
<keyword evidence="12" id="KW-1185">Reference proteome</keyword>
<reference evidence="11 12" key="1">
    <citation type="submission" date="2024-02" db="EMBL/GenBank/DDBJ databases">
        <title>Full genome sequence of Sphingomonas kaistensis.</title>
        <authorList>
            <person name="Poletto B.L."/>
            <person name="Silva G."/>
            <person name="Galante D."/>
            <person name="Campos K.R."/>
            <person name="Santos M.B.N."/>
            <person name="Sacchi C.T."/>
        </authorList>
    </citation>
    <scope>NUCLEOTIDE SEQUENCE [LARGE SCALE GENOMIC DNA]</scope>
    <source>
        <strain evidence="11 12">MA4R</strain>
    </source>
</reference>
<dbReference type="EC" id="2.3.1.269" evidence="9"/>
<gene>
    <name evidence="9 11" type="primary">lnt</name>
    <name evidence="11" type="ORF">V6R86_07940</name>
</gene>
<sequence>MTLRPSHSLLAFPLGLLSALAFAPVGLWPLMPLAFAVLALLVARSGSLPRALWTGWLFAVGQFVLGLNWIATAFTYQAAMPAWLGWLAVVLLSLYLAVYPALATGLAWRFGQCSPTGLVLALAGGWAVSEWLRATMFTGFAWNPVGVTLLETFWRLSAAGIGTYGLSVLVVLLGGALFLLFSAARRNALVLATLVLAVGASGWLRAPLPQVAAAKKLRIVQPNIGQEDKWREGLEEEAFQRLSKLSALPAGAPPTLILWPEVAVPVAFQLEGPPPARLTTPLPPARRAGALLRPGGDLLVTGAFALVVDRNAKLVGSTNSVMPIAGDGSILGRYDKAHLVPYGEYLPMRPLLSAIGLSQLAPGEGDTLEGPGPRNLSIPGWGIMGVQVCYEIIFSGQVIDPAHRPNFLFNPSNDAWFGAWGPPQHLAQARLRAAEEGLPVIRSTPTGISAVIDAKGNLLASLPWRTAGAIDADLPPSAASTLFSRHGNVIPLSLAFLLVVLAVGMDARARYRQHI</sequence>
<dbReference type="Gene3D" id="3.60.110.10">
    <property type="entry name" value="Carbon-nitrogen hydrolase"/>
    <property type="match status" value="1"/>
</dbReference>
<feature type="transmembrane region" description="Helical" evidence="9">
    <location>
        <begin position="20"/>
        <end position="43"/>
    </location>
</feature>
<evidence type="ECO:0000313" key="11">
    <source>
        <dbReference type="EMBL" id="WWM70605.1"/>
    </source>
</evidence>
<dbReference type="InterPro" id="IPR045378">
    <property type="entry name" value="LNT_N"/>
</dbReference>
<feature type="transmembrane region" description="Helical" evidence="9">
    <location>
        <begin position="489"/>
        <end position="507"/>
    </location>
</feature>
<evidence type="ECO:0000256" key="4">
    <source>
        <dbReference type="ARBA" id="ARBA00022679"/>
    </source>
</evidence>
<evidence type="ECO:0000256" key="9">
    <source>
        <dbReference type="HAMAP-Rule" id="MF_01148"/>
    </source>
</evidence>
<dbReference type="RefSeq" id="WP_338503503.1">
    <property type="nucleotide sequence ID" value="NZ_CP145607.1"/>
</dbReference>
<keyword evidence="8 9" id="KW-0012">Acyltransferase</keyword>
<organism evidence="11 12">
    <name type="scientific">Sphingomonas kaistensis</name>
    <dbReference type="NCBI Taxonomy" id="298708"/>
    <lineage>
        <taxon>Bacteria</taxon>
        <taxon>Pseudomonadati</taxon>
        <taxon>Pseudomonadota</taxon>
        <taxon>Alphaproteobacteria</taxon>
        <taxon>Sphingomonadales</taxon>
        <taxon>Sphingomonadaceae</taxon>
        <taxon>Sphingomonas</taxon>
    </lineage>
</organism>
<dbReference type="InterPro" id="IPR036526">
    <property type="entry name" value="C-N_Hydrolase_sf"/>
</dbReference>
<name>A0ABZ2G484_9SPHN</name>
<dbReference type="EMBL" id="CP145607">
    <property type="protein sequence ID" value="WWM70605.1"/>
    <property type="molecule type" value="Genomic_DNA"/>
</dbReference>
<keyword evidence="7 9" id="KW-0472">Membrane</keyword>
<dbReference type="PANTHER" id="PTHR38686">
    <property type="entry name" value="APOLIPOPROTEIN N-ACYLTRANSFERASE"/>
    <property type="match status" value="1"/>
</dbReference>
<evidence type="ECO:0000313" key="12">
    <source>
        <dbReference type="Proteomes" id="UP001382935"/>
    </source>
</evidence>
<dbReference type="Pfam" id="PF20154">
    <property type="entry name" value="LNT_N"/>
    <property type="match status" value="1"/>
</dbReference>
<keyword evidence="5 9" id="KW-0812">Transmembrane</keyword>
<evidence type="ECO:0000256" key="6">
    <source>
        <dbReference type="ARBA" id="ARBA00022989"/>
    </source>
</evidence>
<feature type="transmembrane region" description="Helical" evidence="9">
    <location>
        <begin position="55"/>
        <end position="77"/>
    </location>
</feature>
<evidence type="ECO:0000256" key="2">
    <source>
        <dbReference type="ARBA" id="ARBA00010065"/>
    </source>
</evidence>
<keyword evidence="3 9" id="KW-1003">Cell membrane</keyword>
<dbReference type="PANTHER" id="PTHR38686:SF1">
    <property type="entry name" value="APOLIPOPROTEIN N-ACYLTRANSFERASE"/>
    <property type="match status" value="1"/>
</dbReference>
<comment type="function">
    <text evidence="9">Catalyzes the phospholipid dependent N-acylation of the N-terminal cysteine of apolipoprotein, the last step in lipoprotein maturation.</text>
</comment>
<evidence type="ECO:0000256" key="3">
    <source>
        <dbReference type="ARBA" id="ARBA00022475"/>
    </source>
</evidence>
<feature type="transmembrane region" description="Helical" evidence="9">
    <location>
        <begin position="188"/>
        <end position="206"/>
    </location>
</feature>
<dbReference type="Pfam" id="PF00795">
    <property type="entry name" value="CN_hydrolase"/>
    <property type="match status" value="1"/>
</dbReference>
<evidence type="ECO:0000256" key="8">
    <source>
        <dbReference type="ARBA" id="ARBA00023315"/>
    </source>
</evidence>
<evidence type="ECO:0000259" key="10">
    <source>
        <dbReference type="PROSITE" id="PS50263"/>
    </source>
</evidence>
<accession>A0ABZ2G484</accession>
<feature type="transmembrane region" description="Helical" evidence="9">
    <location>
        <begin position="83"/>
        <end position="106"/>
    </location>
</feature>
<protein>
    <recommendedName>
        <fullName evidence="9">Apolipoprotein N-acyltransferase</fullName>
        <shortName evidence="9">ALP N-acyltransferase</shortName>
        <ecNumber evidence="9">2.3.1.269</ecNumber>
    </recommendedName>
</protein>
<feature type="transmembrane region" description="Helical" evidence="9">
    <location>
        <begin position="161"/>
        <end position="181"/>
    </location>
</feature>
<dbReference type="SUPFAM" id="SSF56317">
    <property type="entry name" value="Carbon-nitrogen hydrolase"/>
    <property type="match status" value="1"/>
</dbReference>
<dbReference type="CDD" id="cd07571">
    <property type="entry name" value="ALP_N-acyl_transferase"/>
    <property type="match status" value="1"/>
</dbReference>
<dbReference type="PROSITE" id="PS50263">
    <property type="entry name" value="CN_HYDROLASE"/>
    <property type="match status" value="1"/>
</dbReference>
<feature type="domain" description="CN hydrolase" evidence="10">
    <location>
        <begin position="220"/>
        <end position="476"/>
    </location>
</feature>
<dbReference type="Proteomes" id="UP001382935">
    <property type="component" value="Chromosome"/>
</dbReference>
<comment type="catalytic activity">
    <reaction evidence="9">
        <text>N-terminal S-1,2-diacyl-sn-glyceryl-L-cysteinyl-[lipoprotein] + a glycerophospholipid = N-acyl-S-1,2-diacyl-sn-glyceryl-L-cysteinyl-[lipoprotein] + a 2-acyl-sn-glycero-3-phospholipid + H(+)</text>
        <dbReference type="Rhea" id="RHEA:48228"/>
        <dbReference type="Rhea" id="RHEA-COMP:14681"/>
        <dbReference type="Rhea" id="RHEA-COMP:14684"/>
        <dbReference type="ChEBI" id="CHEBI:15378"/>
        <dbReference type="ChEBI" id="CHEBI:136912"/>
        <dbReference type="ChEBI" id="CHEBI:140656"/>
        <dbReference type="ChEBI" id="CHEBI:140657"/>
        <dbReference type="ChEBI" id="CHEBI:140660"/>
        <dbReference type="EC" id="2.3.1.269"/>
    </reaction>
</comment>
<comment type="subcellular location">
    <subcellularLocation>
        <location evidence="1 9">Cell membrane</location>
        <topology evidence="1 9">Multi-pass membrane protein</topology>
    </subcellularLocation>
</comment>
<evidence type="ECO:0000256" key="5">
    <source>
        <dbReference type="ARBA" id="ARBA00022692"/>
    </source>
</evidence>
<comment type="pathway">
    <text evidence="9">Protein modification; lipoprotein biosynthesis (N-acyl transfer).</text>
</comment>
<dbReference type="InterPro" id="IPR004563">
    <property type="entry name" value="Apolipo_AcylTrfase"/>
</dbReference>